<evidence type="ECO:0000313" key="5">
    <source>
        <dbReference type="Proteomes" id="UP000233767"/>
    </source>
</evidence>
<keyword evidence="2" id="KW-0732">Signal</keyword>
<evidence type="ECO:0000313" key="4">
    <source>
        <dbReference type="EMBL" id="RLJ35387.1"/>
    </source>
</evidence>
<dbReference type="EMBL" id="PJND01000007">
    <property type="protein sequence ID" value="PKW29111.1"/>
    <property type="molecule type" value="Genomic_DNA"/>
</dbReference>
<accession>A0A497UZN9</accession>
<gene>
    <name evidence="3" type="ORF">B0G92_0740</name>
    <name evidence="4" type="ORF">CLV50_0766</name>
</gene>
<name>A0A497UZN9_9FLAO</name>
<proteinExistence type="predicted"/>
<dbReference type="EMBL" id="RCCB01000010">
    <property type="protein sequence ID" value="RLJ35387.1"/>
    <property type="molecule type" value="Genomic_DNA"/>
</dbReference>
<evidence type="ECO:0000313" key="6">
    <source>
        <dbReference type="Proteomes" id="UP000275027"/>
    </source>
</evidence>
<dbReference type="Proteomes" id="UP000233767">
    <property type="component" value="Unassembled WGS sequence"/>
</dbReference>
<evidence type="ECO:0000256" key="2">
    <source>
        <dbReference type="SAM" id="SignalP"/>
    </source>
</evidence>
<protein>
    <recommendedName>
        <fullName evidence="7">Pentapeptide repeat protein</fullName>
    </recommendedName>
</protein>
<evidence type="ECO:0008006" key="7">
    <source>
        <dbReference type="Google" id="ProtNLM"/>
    </source>
</evidence>
<feature type="signal peptide" evidence="2">
    <location>
        <begin position="1"/>
        <end position="21"/>
    </location>
</feature>
<reference evidence="3 5" key="1">
    <citation type="submission" date="2017-12" db="EMBL/GenBank/DDBJ databases">
        <title>Genomic Encyclopedia of Type Strains, Phase III (KMG-III): the genomes of soil and plant-associated and newly described type strains.</title>
        <authorList>
            <person name="Whitman W."/>
        </authorList>
    </citation>
    <scope>NUCLEOTIDE SEQUENCE [LARGE SCALE GENOMIC DNA]</scope>
    <source>
        <strain evidence="3 5">IP-10</strain>
    </source>
</reference>
<dbReference type="Proteomes" id="UP000275027">
    <property type="component" value="Unassembled WGS sequence"/>
</dbReference>
<evidence type="ECO:0000313" key="3">
    <source>
        <dbReference type="EMBL" id="PKW29111.1"/>
    </source>
</evidence>
<organism evidence="4 6">
    <name type="scientific">Flavobacterium lindanitolerans</name>
    <dbReference type="NCBI Taxonomy" id="428988"/>
    <lineage>
        <taxon>Bacteria</taxon>
        <taxon>Pseudomonadati</taxon>
        <taxon>Bacteroidota</taxon>
        <taxon>Flavobacteriia</taxon>
        <taxon>Flavobacteriales</taxon>
        <taxon>Flavobacteriaceae</taxon>
        <taxon>Flavobacterium</taxon>
    </lineage>
</organism>
<sequence length="95" mass="10237">MKNIMKKAILTFGLFSLVVLTSFTTTETKTQSMIAETGDTGGQGQMGNGNTTIGSGNKRLDFGDVKTNKTKITDSTSDYSNNLSFNSEARKKSDI</sequence>
<feature type="region of interest" description="Disordered" evidence="1">
    <location>
        <begin position="32"/>
        <end position="60"/>
    </location>
</feature>
<evidence type="ECO:0000256" key="1">
    <source>
        <dbReference type="SAM" id="MobiDB-lite"/>
    </source>
</evidence>
<reference evidence="4 6" key="2">
    <citation type="submission" date="2018-10" db="EMBL/GenBank/DDBJ databases">
        <title>Genomic Encyclopedia of Archaeal and Bacterial Type Strains, Phase II (KMG-II): from individual species to whole genera.</title>
        <authorList>
            <person name="Goeker M."/>
        </authorList>
    </citation>
    <scope>NUCLEOTIDE SEQUENCE [LARGE SCALE GENOMIC DNA]</scope>
    <source>
        <strain evidence="4 6">DSM 21886</strain>
    </source>
</reference>
<dbReference type="AlphaFoldDB" id="A0A497UZN9"/>
<feature type="chain" id="PRO_5019862094" description="Pentapeptide repeat protein" evidence="2">
    <location>
        <begin position="22"/>
        <end position="95"/>
    </location>
</feature>
<keyword evidence="5" id="KW-1185">Reference proteome</keyword>
<comment type="caution">
    <text evidence="4">The sequence shown here is derived from an EMBL/GenBank/DDBJ whole genome shotgun (WGS) entry which is preliminary data.</text>
</comment>